<organism evidence="7 8">
    <name type="scientific">Pedobacter kyungheensis</name>
    <dbReference type="NCBI Taxonomy" id="1069985"/>
    <lineage>
        <taxon>Bacteria</taxon>
        <taxon>Pseudomonadati</taxon>
        <taxon>Bacteroidota</taxon>
        <taxon>Sphingobacteriia</taxon>
        <taxon>Sphingobacteriales</taxon>
        <taxon>Sphingobacteriaceae</taxon>
        <taxon>Pedobacter</taxon>
    </lineage>
</organism>
<dbReference type="Pfam" id="PF04542">
    <property type="entry name" value="Sigma70_r2"/>
    <property type="match status" value="1"/>
</dbReference>
<dbReference type="NCBIfam" id="TIGR02937">
    <property type="entry name" value="sigma70-ECF"/>
    <property type="match status" value="1"/>
</dbReference>
<evidence type="ECO:0000256" key="1">
    <source>
        <dbReference type="ARBA" id="ARBA00010641"/>
    </source>
</evidence>
<gene>
    <name evidence="7" type="ORF">OC25_07785</name>
</gene>
<evidence type="ECO:0000313" key="8">
    <source>
        <dbReference type="Proteomes" id="UP000031246"/>
    </source>
</evidence>
<dbReference type="SUPFAM" id="SSF88659">
    <property type="entry name" value="Sigma3 and sigma4 domains of RNA polymerase sigma factors"/>
    <property type="match status" value="1"/>
</dbReference>
<dbReference type="GO" id="GO:0016987">
    <property type="term" value="F:sigma factor activity"/>
    <property type="evidence" value="ECO:0007669"/>
    <property type="project" value="UniProtKB-KW"/>
</dbReference>
<name>A0A0C1DMF4_9SPHI</name>
<dbReference type="SUPFAM" id="SSF88946">
    <property type="entry name" value="Sigma2 domain of RNA polymerase sigma factors"/>
    <property type="match status" value="1"/>
</dbReference>
<feature type="domain" description="RNA polymerase sigma factor 70 region 4 type 2" evidence="6">
    <location>
        <begin position="134"/>
        <end position="186"/>
    </location>
</feature>
<keyword evidence="2" id="KW-0805">Transcription regulation</keyword>
<dbReference type="PANTHER" id="PTHR43133:SF46">
    <property type="entry name" value="RNA POLYMERASE SIGMA-70 FACTOR ECF SUBFAMILY"/>
    <property type="match status" value="1"/>
</dbReference>
<dbReference type="InterPro" id="IPR014284">
    <property type="entry name" value="RNA_pol_sigma-70_dom"/>
</dbReference>
<sequence length="192" mass="22550">MDKFNFPDGKSTLHTLWWEAMCMGEKDAFLNLYKGLYRSLAGFGLRVHADSEMVTDTLNQVFLELWEKHDKLPRVEQVESYLRTILKRKILKRIAQEQRLNKAISVIVTEDEALLEMPYEELIVKIQSDELVKNSLLAALEKLTPQQRKLIQLRFYDGLSYEDVAKRTQLTVRTAYNTIYSALKFLRTQLKF</sequence>
<evidence type="ECO:0000259" key="5">
    <source>
        <dbReference type="Pfam" id="PF04542"/>
    </source>
</evidence>
<evidence type="ECO:0000256" key="4">
    <source>
        <dbReference type="ARBA" id="ARBA00023163"/>
    </source>
</evidence>
<comment type="similarity">
    <text evidence="1">Belongs to the sigma-70 factor family. ECF subfamily.</text>
</comment>
<keyword evidence="8" id="KW-1185">Reference proteome</keyword>
<dbReference type="CDD" id="cd06171">
    <property type="entry name" value="Sigma70_r4"/>
    <property type="match status" value="1"/>
</dbReference>
<dbReference type="AlphaFoldDB" id="A0A0C1DMF4"/>
<proteinExistence type="inferred from homology"/>
<dbReference type="InterPro" id="IPR039425">
    <property type="entry name" value="RNA_pol_sigma-70-like"/>
</dbReference>
<dbReference type="EMBL" id="JSYN01000006">
    <property type="protein sequence ID" value="KIA95205.1"/>
    <property type="molecule type" value="Genomic_DNA"/>
</dbReference>
<feature type="domain" description="RNA polymerase sigma-70 region 2" evidence="5">
    <location>
        <begin position="32"/>
        <end position="99"/>
    </location>
</feature>
<evidence type="ECO:0008006" key="9">
    <source>
        <dbReference type="Google" id="ProtNLM"/>
    </source>
</evidence>
<protein>
    <recommendedName>
        <fullName evidence="9">RNA polymerase</fullName>
    </recommendedName>
</protein>
<dbReference type="Proteomes" id="UP000031246">
    <property type="component" value="Unassembled WGS sequence"/>
</dbReference>
<dbReference type="Pfam" id="PF08281">
    <property type="entry name" value="Sigma70_r4_2"/>
    <property type="match status" value="1"/>
</dbReference>
<dbReference type="GO" id="GO:0006352">
    <property type="term" value="P:DNA-templated transcription initiation"/>
    <property type="evidence" value="ECO:0007669"/>
    <property type="project" value="InterPro"/>
</dbReference>
<dbReference type="InterPro" id="IPR013249">
    <property type="entry name" value="RNA_pol_sigma70_r4_t2"/>
</dbReference>
<comment type="caution">
    <text evidence="7">The sequence shown here is derived from an EMBL/GenBank/DDBJ whole genome shotgun (WGS) entry which is preliminary data.</text>
</comment>
<keyword evidence="4" id="KW-0804">Transcription</keyword>
<evidence type="ECO:0000256" key="2">
    <source>
        <dbReference type="ARBA" id="ARBA00023015"/>
    </source>
</evidence>
<dbReference type="InterPro" id="IPR007627">
    <property type="entry name" value="RNA_pol_sigma70_r2"/>
</dbReference>
<dbReference type="GO" id="GO:0003677">
    <property type="term" value="F:DNA binding"/>
    <property type="evidence" value="ECO:0007669"/>
    <property type="project" value="InterPro"/>
</dbReference>
<dbReference type="PANTHER" id="PTHR43133">
    <property type="entry name" value="RNA POLYMERASE ECF-TYPE SIGMA FACTO"/>
    <property type="match status" value="1"/>
</dbReference>
<evidence type="ECO:0000259" key="6">
    <source>
        <dbReference type="Pfam" id="PF08281"/>
    </source>
</evidence>
<dbReference type="Gene3D" id="1.10.10.10">
    <property type="entry name" value="Winged helix-like DNA-binding domain superfamily/Winged helix DNA-binding domain"/>
    <property type="match status" value="1"/>
</dbReference>
<accession>A0A0C1DMF4</accession>
<dbReference type="RefSeq" id="WP_039473787.1">
    <property type="nucleotide sequence ID" value="NZ_JSYN01000006.1"/>
</dbReference>
<evidence type="ECO:0000256" key="3">
    <source>
        <dbReference type="ARBA" id="ARBA00023082"/>
    </source>
</evidence>
<dbReference type="InterPro" id="IPR013324">
    <property type="entry name" value="RNA_pol_sigma_r3/r4-like"/>
</dbReference>
<keyword evidence="3" id="KW-0731">Sigma factor</keyword>
<evidence type="ECO:0000313" key="7">
    <source>
        <dbReference type="EMBL" id="KIA95205.1"/>
    </source>
</evidence>
<dbReference type="Gene3D" id="1.10.1740.10">
    <property type="match status" value="1"/>
</dbReference>
<dbReference type="InterPro" id="IPR013325">
    <property type="entry name" value="RNA_pol_sigma_r2"/>
</dbReference>
<dbReference type="InterPro" id="IPR036388">
    <property type="entry name" value="WH-like_DNA-bd_sf"/>
</dbReference>
<reference evidence="7 8" key="1">
    <citation type="submission" date="2014-10" db="EMBL/GenBank/DDBJ databases">
        <title>Pedobacter Kyungheensis.</title>
        <authorList>
            <person name="Anderson B.M."/>
            <person name="Newman J.D."/>
        </authorList>
    </citation>
    <scope>NUCLEOTIDE SEQUENCE [LARGE SCALE GENOMIC DNA]</scope>
    <source>
        <strain evidence="7 8">KACC 16221</strain>
    </source>
</reference>